<organism evidence="8 9">
    <name type="scientific">Jatrophihabitans endophyticus</name>
    <dbReference type="NCBI Taxonomy" id="1206085"/>
    <lineage>
        <taxon>Bacteria</taxon>
        <taxon>Bacillati</taxon>
        <taxon>Actinomycetota</taxon>
        <taxon>Actinomycetes</taxon>
        <taxon>Jatrophihabitantales</taxon>
        <taxon>Jatrophihabitantaceae</taxon>
        <taxon>Jatrophihabitans</taxon>
    </lineage>
</organism>
<evidence type="ECO:0000256" key="6">
    <source>
        <dbReference type="ARBA" id="ARBA00023154"/>
    </source>
</evidence>
<dbReference type="PANTHER" id="PTHR43808:SF28">
    <property type="entry name" value="[LYSW]-LYSINE_[LYSW]-ORNITHINE HYDROLASE"/>
    <property type="match status" value="1"/>
</dbReference>
<evidence type="ECO:0000256" key="5">
    <source>
        <dbReference type="ARBA" id="ARBA00022833"/>
    </source>
</evidence>
<dbReference type="GO" id="GO:0050897">
    <property type="term" value="F:cobalt ion binding"/>
    <property type="evidence" value="ECO:0007669"/>
    <property type="project" value="InterPro"/>
</dbReference>
<dbReference type="SUPFAM" id="SSF53187">
    <property type="entry name" value="Zn-dependent exopeptidases"/>
    <property type="match status" value="1"/>
</dbReference>
<keyword evidence="4" id="KW-0378">Hydrolase</keyword>
<accession>A0A1M5CQV0</accession>
<evidence type="ECO:0000256" key="4">
    <source>
        <dbReference type="ARBA" id="ARBA00022801"/>
    </source>
</evidence>
<dbReference type="InterPro" id="IPR001261">
    <property type="entry name" value="ArgE/DapE_CS"/>
</dbReference>
<dbReference type="STRING" id="1206085.SAMN05443575_0322"/>
<dbReference type="InterPro" id="IPR010175">
    <property type="entry name" value="LysK"/>
</dbReference>
<dbReference type="Proteomes" id="UP000186132">
    <property type="component" value="Unassembled WGS sequence"/>
</dbReference>
<name>A0A1M5CQV0_9ACTN</name>
<evidence type="ECO:0000256" key="7">
    <source>
        <dbReference type="ARBA" id="ARBA00023285"/>
    </source>
</evidence>
<dbReference type="InterPro" id="IPR050072">
    <property type="entry name" value="Peptidase_M20A"/>
</dbReference>
<keyword evidence="2" id="KW-0028">Amino-acid biosynthesis</keyword>
<keyword evidence="3" id="KW-0479">Metal-binding</keyword>
<dbReference type="Gene3D" id="3.40.630.10">
    <property type="entry name" value="Zn peptidases"/>
    <property type="match status" value="2"/>
</dbReference>
<dbReference type="InterPro" id="IPR002933">
    <property type="entry name" value="Peptidase_M20"/>
</dbReference>
<dbReference type="GO" id="GO:0008270">
    <property type="term" value="F:zinc ion binding"/>
    <property type="evidence" value="ECO:0007669"/>
    <property type="project" value="InterPro"/>
</dbReference>
<evidence type="ECO:0000256" key="3">
    <source>
        <dbReference type="ARBA" id="ARBA00022723"/>
    </source>
</evidence>
<keyword evidence="1" id="KW-0963">Cytoplasm</keyword>
<evidence type="ECO:0000313" key="8">
    <source>
        <dbReference type="EMBL" id="SHF57131.1"/>
    </source>
</evidence>
<sequence length="374" mass="39525">MTPRRADVPRADPVDDAYAAALLKSMVAIPSPSFGEAALALHLLAETRAQGFTSHLDAMGNLVAVTGRGDGPTIMLLGHMDTVAGSPPVRMSDRCLWGRGSVDAKGALAAFLCTARGLQDLPARIVVVGAVEEETPGSRGAVHVRDTMPPPDYLVVGEPSGWSSVVLGYKGKLDLTYRVTTPATHSSNPAAKAGELAAEFWFVLRELLGPDSSHTRFDRPGGTLLSLEATMTHARADICVRTPPGFDVPALLLELERRCPEGTVTVRNQVAAHRVNRTGPVATALSRAIIDHGGTPRARVKTATSDLNTVAVRWQLPMAVYGPGDSALDHSDDEHIELDDYFRSIAVLHDALTALATAPRPTSASLAALTDSTG</sequence>
<reference evidence="8 9" key="1">
    <citation type="submission" date="2016-11" db="EMBL/GenBank/DDBJ databases">
        <authorList>
            <person name="Jaros S."/>
            <person name="Januszkiewicz K."/>
            <person name="Wedrychowicz H."/>
        </authorList>
    </citation>
    <scope>NUCLEOTIDE SEQUENCE [LARGE SCALE GENOMIC DNA]</scope>
    <source>
        <strain evidence="8 9">DSM 45627</strain>
    </source>
</reference>
<keyword evidence="7" id="KW-0170">Cobalt</keyword>
<dbReference type="GO" id="GO:0009085">
    <property type="term" value="P:lysine biosynthetic process"/>
    <property type="evidence" value="ECO:0007669"/>
    <property type="project" value="UniProtKB-KW"/>
</dbReference>
<keyword evidence="5" id="KW-0862">Zinc</keyword>
<dbReference type="GO" id="GO:0016811">
    <property type="term" value="F:hydrolase activity, acting on carbon-nitrogen (but not peptide) bonds, in linear amides"/>
    <property type="evidence" value="ECO:0007669"/>
    <property type="project" value="InterPro"/>
</dbReference>
<dbReference type="NCBIfam" id="TIGR01902">
    <property type="entry name" value="dapE-lys-deAc"/>
    <property type="match status" value="1"/>
</dbReference>
<evidence type="ECO:0000256" key="2">
    <source>
        <dbReference type="ARBA" id="ARBA00022605"/>
    </source>
</evidence>
<dbReference type="AlphaFoldDB" id="A0A1M5CQV0"/>
<evidence type="ECO:0000256" key="1">
    <source>
        <dbReference type="ARBA" id="ARBA00022490"/>
    </source>
</evidence>
<dbReference type="Pfam" id="PF01546">
    <property type="entry name" value="Peptidase_M20"/>
    <property type="match status" value="1"/>
</dbReference>
<evidence type="ECO:0000313" key="9">
    <source>
        <dbReference type="Proteomes" id="UP000186132"/>
    </source>
</evidence>
<dbReference type="EMBL" id="FQVU01000001">
    <property type="protein sequence ID" value="SHF57131.1"/>
    <property type="molecule type" value="Genomic_DNA"/>
</dbReference>
<dbReference type="RefSeq" id="WP_200799986.1">
    <property type="nucleotide sequence ID" value="NZ_FQVU01000001.1"/>
</dbReference>
<protein>
    <submittedName>
        <fullName evidence="8">Acetylornithine deacetylase</fullName>
    </submittedName>
</protein>
<keyword evidence="9" id="KW-1185">Reference proteome</keyword>
<dbReference type="PANTHER" id="PTHR43808">
    <property type="entry name" value="ACETYLORNITHINE DEACETYLASE"/>
    <property type="match status" value="1"/>
</dbReference>
<proteinExistence type="predicted"/>
<gene>
    <name evidence="8" type="ORF">SAMN05443575_0322</name>
</gene>
<dbReference type="PROSITE" id="PS00758">
    <property type="entry name" value="ARGE_DAPE_CPG2_1"/>
    <property type="match status" value="1"/>
</dbReference>
<keyword evidence="6" id="KW-0457">Lysine biosynthesis</keyword>